<evidence type="ECO:0000256" key="3">
    <source>
        <dbReference type="ARBA" id="ARBA00023295"/>
    </source>
</evidence>
<name>A0A6I6JQF7_9BACT</name>
<dbReference type="PANTHER" id="PTHR43053">
    <property type="entry name" value="GLYCOSIDASE FAMILY 31"/>
    <property type="match status" value="1"/>
</dbReference>
<feature type="signal peptide" evidence="5">
    <location>
        <begin position="1"/>
        <end position="20"/>
    </location>
</feature>
<dbReference type="Gene3D" id="2.60.40.1180">
    <property type="entry name" value="Golgi alpha-mannosidase II"/>
    <property type="match status" value="1"/>
</dbReference>
<evidence type="ECO:0000256" key="5">
    <source>
        <dbReference type="SAM" id="SignalP"/>
    </source>
</evidence>
<evidence type="ECO:0000256" key="1">
    <source>
        <dbReference type="ARBA" id="ARBA00007806"/>
    </source>
</evidence>
<evidence type="ECO:0000259" key="7">
    <source>
        <dbReference type="Pfam" id="PF21365"/>
    </source>
</evidence>
<protein>
    <submittedName>
        <fullName evidence="8">Glycoside hydrolase</fullName>
    </submittedName>
</protein>
<dbReference type="InterPro" id="IPR050985">
    <property type="entry name" value="Alpha-glycosidase_related"/>
</dbReference>
<dbReference type="Gene3D" id="3.20.20.80">
    <property type="entry name" value="Glycosidases"/>
    <property type="match status" value="1"/>
</dbReference>
<dbReference type="InterPro" id="IPR000322">
    <property type="entry name" value="Glyco_hydro_31_TIM"/>
</dbReference>
<organism evidence="8 9">
    <name type="scientific">Maribellus comscasis</name>
    <dbReference type="NCBI Taxonomy" id="2681766"/>
    <lineage>
        <taxon>Bacteria</taxon>
        <taxon>Pseudomonadati</taxon>
        <taxon>Bacteroidota</taxon>
        <taxon>Bacteroidia</taxon>
        <taxon>Marinilabiliales</taxon>
        <taxon>Prolixibacteraceae</taxon>
        <taxon>Maribellus</taxon>
    </lineage>
</organism>
<evidence type="ECO:0000256" key="2">
    <source>
        <dbReference type="ARBA" id="ARBA00022801"/>
    </source>
</evidence>
<dbReference type="InterPro" id="IPR017853">
    <property type="entry name" value="GH"/>
</dbReference>
<feature type="domain" description="Glycosyl hydrolase family 31 C-terminal" evidence="7">
    <location>
        <begin position="454"/>
        <end position="532"/>
    </location>
</feature>
<accession>A0A6I6JQF7</accession>
<dbReference type="CDD" id="cd06592">
    <property type="entry name" value="GH31_NET37"/>
    <property type="match status" value="1"/>
</dbReference>
<evidence type="ECO:0000313" key="8">
    <source>
        <dbReference type="EMBL" id="QGY45215.1"/>
    </source>
</evidence>
<dbReference type="EMBL" id="CP046401">
    <property type="protein sequence ID" value="QGY45215.1"/>
    <property type="molecule type" value="Genomic_DNA"/>
</dbReference>
<dbReference type="InterPro" id="IPR048395">
    <property type="entry name" value="Glyco_hydro_31_C"/>
</dbReference>
<dbReference type="InterPro" id="IPR013780">
    <property type="entry name" value="Glyco_hydro_b"/>
</dbReference>
<feature type="domain" description="Glycoside hydrolase family 31 TIM barrel" evidence="6">
    <location>
        <begin position="147"/>
        <end position="443"/>
    </location>
</feature>
<keyword evidence="9" id="KW-1185">Reference proteome</keyword>
<dbReference type="RefSeq" id="WP_158868278.1">
    <property type="nucleotide sequence ID" value="NZ_CP046401.1"/>
</dbReference>
<dbReference type="GO" id="GO:0004553">
    <property type="term" value="F:hydrolase activity, hydrolyzing O-glycosyl compounds"/>
    <property type="evidence" value="ECO:0007669"/>
    <property type="project" value="InterPro"/>
</dbReference>
<dbReference type="PANTHER" id="PTHR43053:SF4">
    <property type="entry name" value="MYOGENESIS-REGULATING GLYCOSIDASE"/>
    <property type="match status" value="1"/>
</dbReference>
<sequence>MKFRLLFLSFILFPNLVLVAQNQPFKIDLLPGEKIWSGVITDGHKMPLAGGFEFDFYANNQGNQTQPLLLSNKGLYVWSQKPYKFEIGNNEIIISENYGKVEHGRNGTTLKEARQFASEHFFPASGKMPDEMLFTEPQYNTWIELTYDQNQEDILKYAHAIINNGFPPGVFMIDDTWQEDYGLWNFHPGRFPNPHQMMDELHKMGFKVMLWVCPFVSPDQALIVREIMKGKGFLLQKIDETTTWETAREPAIIKWWNGYSALLDFSNPAAVGWFNNQLDRLVNEYGVDGFKLDAGDMQYYPPNALSKGNVSPNEQCELYARIGLRYPLNEYRACWKMAGQPLAQRLRDKQHSWSDMQMLIPHMIAEGLAGYTFSCPDMIGGGEFSSFLDLNSYDEELVVRSAQCHALMPMMQFSVAPWRVLNEKNFEAVKKAVEIRKKFTPLILKRAKESAKTGEPVISNLEYFYPNQGFENIKDEFLLGENLLVAPVYKKEYSREVILPNGNWIADDGKKYKGGKSYTIDVPIDRIPYFEKQ</sequence>
<evidence type="ECO:0000313" key="9">
    <source>
        <dbReference type="Proteomes" id="UP000428260"/>
    </source>
</evidence>
<dbReference type="AlphaFoldDB" id="A0A6I6JQF7"/>
<dbReference type="SUPFAM" id="SSF51011">
    <property type="entry name" value="Glycosyl hydrolase domain"/>
    <property type="match status" value="1"/>
</dbReference>
<feature type="chain" id="PRO_5026049022" evidence="5">
    <location>
        <begin position="21"/>
        <end position="533"/>
    </location>
</feature>
<dbReference type="KEGG" id="mcos:GM418_16510"/>
<gene>
    <name evidence="8" type="ORF">GM418_16510</name>
</gene>
<evidence type="ECO:0000259" key="6">
    <source>
        <dbReference type="Pfam" id="PF01055"/>
    </source>
</evidence>
<keyword evidence="2 4" id="KW-0378">Hydrolase</keyword>
<proteinExistence type="inferred from homology"/>
<dbReference type="Pfam" id="PF01055">
    <property type="entry name" value="Glyco_hydro_31_2nd"/>
    <property type="match status" value="1"/>
</dbReference>
<dbReference type="Pfam" id="PF21365">
    <property type="entry name" value="Glyco_hydro_31_3rd"/>
    <property type="match status" value="1"/>
</dbReference>
<evidence type="ECO:0000256" key="4">
    <source>
        <dbReference type="RuleBase" id="RU361185"/>
    </source>
</evidence>
<keyword evidence="3 4" id="KW-0326">Glycosidase</keyword>
<comment type="similarity">
    <text evidence="1 4">Belongs to the glycosyl hydrolase 31 family.</text>
</comment>
<dbReference type="Proteomes" id="UP000428260">
    <property type="component" value="Chromosome"/>
</dbReference>
<keyword evidence="5" id="KW-0732">Signal</keyword>
<dbReference type="GO" id="GO:0005975">
    <property type="term" value="P:carbohydrate metabolic process"/>
    <property type="evidence" value="ECO:0007669"/>
    <property type="project" value="InterPro"/>
</dbReference>
<dbReference type="SUPFAM" id="SSF51445">
    <property type="entry name" value="(Trans)glycosidases"/>
    <property type="match status" value="1"/>
</dbReference>
<reference evidence="8 9" key="1">
    <citation type="submission" date="2019-11" db="EMBL/GenBank/DDBJ databases">
        <authorList>
            <person name="Zheng R.K."/>
            <person name="Sun C.M."/>
        </authorList>
    </citation>
    <scope>NUCLEOTIDE SEQUENCE [LARGE SCALE GENOMIC DNA]</scope>
    <source>
        <strain evidence="8 9">WC007</strain>
    </source>
</reference>